<dbReference type="STRING" id="1317121.ATO11_07590"/>
<gene>
    <name evidence="2" type="ORF">ATO11_07590</name>
</gene>
<accession>A0A0L1JRR4</accession>
<name>A0A0L1JRR4_9RHOB</name>
<keyword evidence="2" id="KW-0418">Kinase</keyword>
<dbReference type="RefSeq" id="WP_050530243.1">
    <property type="nucleotide sequence ID" value="NZ_AQQZ01000003.1"/>
</dbReference>
<dbReference type="Proteomes" id="UP000036938">
    <property type="component" value="Unassembled WGS sequence"/>
</dbReference>
<proteinExistence type="predicted"/>
<keyword evidence="2" id="KW-0808">Transferase</keyword>
<reference evidence="2 3" key="1">
    <citation type="journal article" date="2015" name="Int. J. Syst. Evol. Microbiol.">
        <title>Aestuariivita atlantica sp. nov., isolated from deep sea sediment of the Atlantic Ocean.</title>
        <authorList>
            <person name="Li G."/>
            <person name="Lai Q."/>
            <person name="Du Y."/>
            <person name="Liu X."/>
            <person name="Sun F."/>
            <person name="Shao Z."/>
        </authorList>
    </citation>
    <scope>NUCLEOTIDE SEQUENCE [LARGE SCALE GENOMIC DNA]</scope>
    <source>
        <strain evidence="2 3">22II-S11-z3</strain>
    </source>
</reference>
<dbReference type="InterPro" id="IPR029068">
    <property type="entry name" value="Glyas_Bleomycin-R_OHBP_Dase"/>
</dbReference>
<protein>
    <submittedName>
        <fullName evidence="2">Polyphosphate kinase</fullName>
    </submittedName>
</protein>
<dbReference type="EMBL" id="AQQZ01000003">
    <property type="protein sequence ID" value="KNG94098.1"/>
    <property type="molecule type" value="Genomic_DNA"/>
</dbReference>
<feature type="domain" description="Glyoxalase-like" evidence="1">
    <location>
        <begin position="4"/>
        <end position="166"/>
    </location>
</feature>
<dbReference type="Pfam" id="PF13468">
    <property type="entry name" value="Glyoxalase_3"/>
    <property type="match status" value="1"/>
</dbReference>
<comment type="caution">
    <text evidence="2">The sequence shown here is derived from an EMBL/GenBank/DDBJ whole genome shotgun (WGS) entry which is preliminary data.</text>
</comment>
<evidence type="ECO:0000313" key="2">
    <source>
        <dbReference type="EMBL" id="KNG94098.1"/>
    </source>
</evidence>
<sequence>MIALDHLAVACTTLDEGRAAVEAALGVPLQTGGQHAAFGTHNLLLGLNDLYLEVIAIDPDARAPDRPRWFDLDRFRGLPRVTNWICRTDDMAAALAASPPGTGTPVALERGDLRWQMAVPDDGILPHGNLFPALIQWQGTAHPAPRLDPRGCTLDRLVIETPDPALEPALAPLLADPRVVIEPGDRRALHAAIRTPGGLRWL</sequence>
<dbReference type="PATRIC" id="fig|1317121.7.peg.2125"/>
<evidence type="ECO:0000259" key="1">
    <source>
        <dbReference type="Pfam" id="PF13468"/>
    </source>
</evidence>
<dbReference type="Gene3D" id="3.10.180.10">
    <property type="entry name" value="2,3-Dihydroxybiphenyl 1,2-Dioxygenase, domain 1"/>
    <property type="match status" value="1"/>
</dbReference>
<organism evidence="2 3">
    <name type="scientific">Pseudaestuariivita atlantica</name>
    <dbReference type="NCBI Taxonomy" id="1317121"/>
    <lineage>
        <taxon>Bacteria</taxon>
        <taxon>Pseudomonadati</taxon>
        <taxon>Pseudomonadota</taxon>
        <taxon>Alphaproteobacteria</taxon>
        <taxon>Rhodobacterales</taxon>
        <taxon>Paracoccaceae</taxon>
        <taxon>Pseudaestuariivita</taxon>
    </lineage>
</organism>
<dbReference type="OrthoDB" id="8451710at2"/>
<keyword evidence="3" id="KW-1185">Reference proteome</keyword>
<dbReference type="AlphaFoldDB" id="A0A0L1JRR4"/>
<dbReference type="GO" id="GO:0016301">
    <property type="term" value="F:kinase activity"/>
    <property type="evidence" value="ECO:0007669"/>
    <property type="project" value="UniProtKB-KW"/>
</dbReference>
<evidence type="ECO:0000313" key="3">
    <source>
        <dbReference type="Proteomes" id="UP000036938"/>
    </source>
</evidence>
<dbReference type="InterPro" id="IPR025870">
    <property type="entry name" value="Glyoxalase-like_dom"/>
</dbReference>